<name>A0A1L2CUY0_9CAUD</name>
<dbReference type="InterPro" id="IPR013429">
    <property type="entry name" value="Regulatory_FmdB_Zinc_ribbon"/>
</dbReference>
<reference evidence="3" key="1">
    <citation type="submission" date="2016-01" db="EMBL/GenBank/DDBJ databases">
        <title>Isolation and Characterization of Enterobacteria phage CBB.</title>
        <authorList>
            <person name="Buttimer C.T.H."/>
            <person name="Hendrix H."/>
            <person name="Alexandre H."/>
            <person name="O'Mahony J."/>
            <person name="Lavigne R."/>
            <person name="Coffey A."/>
        </authorList>
    </citation>
    <scope>NUCLEOTIDE SEQUENCE [LARGE SCALE GENOMIC DNA]</scope>
</reference>
<proteinExistence type="predicted"/>
<evidence type="ECO:0000313" key="2">
    <source>
        <dbReference type="EMBL" id="AMM43831.1"/>
    </source>
</evidence>
<evidence type="ECO:0000259" key="1">
    <source>
        <dbReference type="SMART" id="SM00834"/>
    </source>
</evidence>
<dbReference type="EMBL" id="KU574722">
    <property type="protein sequence ID" value="AMM43831.1"/>
    <property type="molecule type" value="Genomic_DNA"/>
</dbReference>
<feature type="domain" description="Putative regulatory protein FmdB zinc ribbon" evidence="1">
    <location>
        <begin position="1"/>
        <end position="43"/>
    </location>
</feature>
<evidence type="ECO:0000313" key="3">
    <source>
        <dbReference type="Proteomes" id="UP000223891"/>
    </source>
</evidence>
<accession>A0A1L2CUY0</accession>
<dbReference type="Proteomes" id="UP000223891">
    <property type="component" value="Segment"/>
</dbReference>
<gene>
    <name evidence="2" type="ORF">CBB_267</name>
</gene>
<organism evidence="2 3">
    <name type="scientific">Pectobacterium phage vB_PcaM_CBB</name>
    <dbReference type="NCBI Taxonomy" id="2772511"/>
    <lineage>
        <taxon>Viruses</taxon>
        <taxon>Duplodnaviria</taxon>
        <taxon>Heunggongvirae</taxon>
        <taxon>Uroviricota</taxon>
        <taxon>Caudoviricetes</taxon>
        <taxon>Mimasvirus</taxon>
        <taxon>Mimasvirus CBB</taxon>
    </lineage>
</organism>
<protein>
    <recommendedName>
        <fullName evidence="1">Putative regulatory protein FmdB zinc ribbon domain-containing protein</fullName>
    </recommendedName>
</protein>
<dbReference type="SMART" id="SM00834">
    <property type="entry name" value="CxxC_CXXC_SSSS"/>
    <property type="match status" value="1"/>
</dbReference>
<keyword evidence="3" id="KW-1185">Reference proteome</keyword>
<sequence length="69" mass="8215">MPLYTYRCTKEECNHSMDKIVKYDDRETIKYDCTECGTEQSMQFEAFTPGDKGFNVKYKGNWFNTTGRY</sequence>